<dbReference type="InterPro" id="IPR015424">
    <property type="entry name" value="PyrdxlP-dep_Trfase"/>
</dbReference>
<keyword evidence="7 12" id="KW-0028">Amino-acid biosynthesis</keyword>
<dbReference type="Proteomes" id="UP000198510">
    <property type="component" value="Unassembled WGS sequence"/>
</dbReference>
<dbReference type="PANTHER" id="PTHR42885">
    <property type="entry name" value="HISTIDINOL-PHOSPHATE AMINOTRANSFERASE-RELATED"/>
    <property type="match status" value="1"/>
</dbReference>
<keyword evidence="6 12" id="KW-0032">Aminotransferase</keyword>
<organism evidence="14 15">
    <name type="scientific">Catalinimonas alkaloidigena</name>
    <dbReference type="NCBI Taxonomy" id="1075417"/>
    <lineage>
        <taxon>Bacteria</taxon>
        <taxon>Pseudomonadati</taxon>
        <taxon>Bacteroidota</taxon>
        <taxon>Cytophagia</taxon>
        <taxon>Cytophagales</taxon>
        <taxon>Catalimonadaceae</taxon>
        <taxon>Catalinimonas</taxon>
    </lineage>
</organism>
<keyword evidence="10 12" id="KW-0368">Histidine biosynthesis</keyword>
<dbReference type="InterPro" id="IPR004839">
    <property type="entry name" value="Aminotransferase_I/II_large"/>
</dbReference>
<gene>
    <name evidence="12" type="primary">hisC</name>
    <name evidence="14" type="ORF">SAMN05421823_103756</name>
</gene>
<dbReference type="PROSITE" id="PS00599">
    <property type="entry name" value="AA_TRANSFER_CLASS_2"/>
    <property type="match status" value="1"/>
</dbReference>
<dbReference type="OrthoDB" id="9813612at2"/>
<dbReference type="GO" id="GO:0030170">
    <property type="term" value="F:pyridoxal phosphate binding"/>
    <property type="evidence" value="ECO:0007669"/>
    <property type="project" value="InterPro"/>
</dbReference>
<dbReference type="SUPFAM" id="SSF53383">
    <property type="entry name" value="PLP-dependent transferases"/>
    <property type="match status" value="1"/>
</dbReference>
<dbReference type="PANTHER" id="PTHR42885:SF2">
    <property type="entry name" value="HISTIDINOL-PHOSPHATE AMINOTRANSFERASE"/>
    <property type="match status" value="1"/>
</dbReference>
<evidence type="ECO:0000256" key="4">
    <source>
        <dbReference type="ARBA" id="ARBA00007970"/>
    </source>
</evidence>
<protein>
    <recommendedName>
        <fullName evidence="12">Histidinol-phosphate aminotransferase</fullName>
        <ecNumber evidence="12">2.6.1.9</ecNumber>
    </recommendedName>
    <alternativeName>
        <fullName evidence="12">Imidazole acetol-phosphate transaminase</fullName>
    </alternativeName>
</protein>
<dbReference type="UniPathway" id="UPA00031">
    <property type="reaction ID" value="UER00012"/>
</dbReference>
<evidence type="ECO:0000256" key="5">
    <source>
        <dbReference type="ARBA" id="ARBA00011738"/>
    </source>
</evidence>
<evidence type="ECO:0000313" key="15">
    <source>
        <dbReference type="Proteomes" id="UP000198510"/>
    </source>
</evidence>
<comment type="pathway">
    <text evidence="3">Lipid metabolism.</text>
</comment>
<evidence type="ECO:0000256" key="7">
    <source>
        <dbReference type="ARBA" id="ARBA00022605"/>
    </source>
</evidence>
<evidence type="ECO:0000256" key="1">
    <source>
        <dbReference type="ARBA" id="ARBA00001933"/>
    </source>
</evidence>
<comment type="cofactor">
    <cofactor evidence="1 12">
        <name>pyridoxal 5'-phosphate</name>
        <dbReference type="ChEBI" id="CHEBI:597326"/>
    </cofactor>
</comment>
<comment type="catalytic activity">
    <reaction evidence="11 12">
        <text>L-histidinol phosphate + 2-oxoglutarate = 3-(imidazol-4-yl)-2-oxopropyl phosphate + L-glutamate</text>
        <dbReference type="Rhea" id="RHEA:23744"/>
        <dbReference type="ChEBI" id="CHEBI:16810"/>
        <dbReference type="ChEBI" id="CHEBI:29985"/>
        <dbReference type="ChEBI" id="CHEBI:57766"/>
        <dbReference type="ChEBI" id="CHEBI:57980"/>
        <dbReference type="EC" id="2.6.1.9"/>
    </reaction>
</comment>
<keyword evidence="8 12" id="KW-0808">Transferase</keyword>
<evidence type="ECO:0000256" key="10">
    <source>
        <dbReference type="ARBA" id="ARBA00023102"/>
    </source>
</evidence>
<dbReference type="EMBL" id="FNFO01000003">
    <property type="protein sequence ID" value="SDK86830.1"/>
    <property type="molecule type" value="Genomic_DNA"/>
</dbReference>
<evidence type="ECO:0000256" key="12">
    <source>
        <dbReference type="HAMAP-Rule" id="MF_01023"/>
    </source>
</evidence>
<dbReference type="RefSeq" id="WP_089681739.1">
    <property type="nucleotide sequence ID" value="NZ_FNFO01000003.1"/>
</dbReference>
<evidence type="ECO:0000259" key="13">
    <source>
        <dbReference type="Pfam" id="PF00155"/>
    </source>
</evidence>
<dbReference type="AlphaFoldDB" id="A0A1G9FEP3"/>
<dbReference type="InterPro" id="IPR005861">
    <property type="entry name" value="HisP_aminotrans"/>
</dbReference>
<evidence type="ECO:0000313" key="14">
    <source>
        <dbReference type="EMBL" id="SDK86830.1"/>
    </source>
</evidence>
<dbReference type="Gene3D" id="3.40.640.10">
    <property type="entry name" value="Type I PLP-dependent aspartate aminotransferase-like (Major domain)"/>
    <property type="match status" value="1"/>
</dbReference>
<proteinExistence type="inferred from homology"/>
<feature type="modified residue" description="N6-(pyridoxal phosphate)lysine" evidence="12">
    <location>
        <position position="210"/>
    </location>
</feature>
<dbReference type="InterPro" id="IPR001917">
    <property type="entry name" value="Aminotrans_II_pyridoxalP_BS"/>
</dbReference>
<dbReference type="NCBIfam" id="TIGR01141">
    <property type="entry name" value="hisC"/>
    <property type="match status" value="1"/>
</dbReference>
<dbReference type="InterPro" id="IPR015421">
    <property type="entry name" value="PyrdxlP-dep_Trfase_major"/>
</dbReference>
<comment type="pathway">
    <text evidence="2 12">Amino-acid biosynthesis; L-histidine biosynthesis; L-histidine from 5-phospho-alpha-D-ribose 1-diphosphate: step 7/9.</text>
</comment>
<dbReference type="Pfam" id="PF00155">
    <property type="entry name" value="Aminotran_1_2"/>
    <property type="match status" value="1"/>
</dbReference>
<evidence type="ECO:0000256" key="11">
    <source>
        <dbReference type="ARBA" id="ARBA00047481"/>
    </source>
</evidence>
<dbReference type="GO" id="GO:0000105">
    <property type="term" value="P:L-histidine biosynthetic process"/>
    <property type="evidence" value="ECO:0007669"/>
    <property type="project" value="UniProtKB-UniRule"/>
</dbReference>
<evidence type="ECO:0000256" key="6">
    <source>
        <dbReference type="ARBA" id="ARBA00022576"/>
    </source>
</evidence>
<reference evidence="14 15" key="1">
    <citation type="submission" date="2016-10" db="EMBL/GenBank/DDBJ databases">
        <authorList>
            <person name="de Groot N.N."/>
        </authorList>
    </citation>
    <scope>NUCLEOTIDE SEQUENCE [LARGE SCALE GENOMIC DNA]</scope>
    <source>
        <strain evidence="14 15">DSM 25186</strain>
    </source>
</reference>
<keyword evidence="15" id="KW-1185">Reference proteome</keyword>
<dbReference type="STRING" id="1075417.SAMN05421823_103756"/>
<sequence>MKPLEDLIRPHLRDLVPYSSARDEYTGKEGVFLDANENAFGSALNDALNRYPDPYQQQLKQALAAIKGVRPDQIFLGGGGSDEAIDLLIRMFCRPGKDNILILPPTYGMYEVSAAVNDVSVVRAPLTADFQIDVERTLAAVDEHTKLLFVCSPNNPTGNLMAAASVRTLLESFSGMVIVDEAYIDFAPDQTWLAELRRYPNLVVLQTFSKAWGLAALRLGMAFASPDVIQVLNKIKLPYNVNELTQRAGLEALLHEREKDQMVDQILQQRRRLTQQLQELPYVEHIYPSDANFLLVKMQDAGGVFRYLIEQLVIVRDRSRLRQCEGCLRITVGTEEENETLLRALHQFSPVV</sequence>
<comment type="similarity">
    <text evidence="4 12">Belongs to the class-II pyridoxal-phosphate-dependent aminotransferase family. Histidinol-phosphate aminotransferase subfamily.</text>
</comment>
<dbReference type="Gene3D" id="3.90.1150.10">
    <property type="entry name" value="Aspartate Aminotransferase, domain 1"/>
    <property type="match status" value="1"/>
</dbReference>
<dbReference type="InterPro" id="IPR015422">
    <property type="entry name" value="PyrdxlP-dep_Trfase_small"/>
</dbReference>
<dbReference type="CDD" id="cd00609">
    <property type="entry name" value="AAT_like"/>
    <property type="match status" value="1"/>
</dbReference>
<evidence type="ECO:0000256" key="2">
    <source>
        <dbReference type="ARBA" id="ARBA00005011"/>
    </source>
</evidence>
<feature type="domain" description="Aminotransferase class I/classII large" evidence="13">
    <location>
        <begin position="42"/>
        <end position="345"/>
    </location>
</feature>
<dbReference type="EC" id="2.6.1.9" evidence="12"/>
<evidence type="ECO:0000256" key="9">
    <source>
        <dbReference type="ARBA" id="ARBA00022898"/>
    </source>
</evidence>
<evidence type="ECO:0000256" key="3">
    <source>
        <dbReference type="ARBA" id="ARBA00005189"/>
    </source>
</evidence>
<keyword evidence="9 12" id="KW-0663">Pyridoxal phosphate</keyword>
<comment type="subunit">
    <text evidence="5 12">Homodimer.</text>
</comment>
<dbReference type="GO" id="GO:0004400">
    <property type="term" value="F:histidinol-phosphate transaminase activity"/>
    <property type="evidence" value="ECO:0007669"/>
    <property type="project" value="UniProtKB-UniRule"/>
</dbReference>
<accession>A0A1G9FEP3</accession>
<dbReference type="HAMAP" id="MF_01023">
    <property type="entry name" value="HisC_aminotrans_2"/>
    <property type="match status" value="1"/>
</dbReference>
<name>A0A1G9FEP3_9BACT</name>
<evidence type="ECO:0000256" key="8">
    <source>
        <dbReference type="ARBA" id="ARBA00022679"/>
    </source>
</evidence>